<keyword evidence="1" id="KW-1133">Transmembrane helix</keyword>
<comment type="caution">
    <text evidence="2">The sequence shown here is derived from an EMBL/GenBank/DDBJ whole genome shotgun (WGS) entry which is preliminary data.</text>
</comment>
<organism evidence="2 3">
    <name type="scientific">Congregibacter litoralis KT71</name>
    <dbReference type="NCBI Taxonomy" id="314285"/>
    <lineage>
        <taxon>Bacteria</taxon>
        <taxon>Pseudomonadati</taxon>
        <taxon>Pseudomonadota</taxon>
        <taxon>Gammaproteobacteria</taxon>
        <taxon>Cellvibrionales</taxon>
        <taxon>Halieaceae</taxon>
        <taxon>Congregibacter</taxon>
    </lineage>
</organism>
<proteinExistence type="predicted"/>
<gene>
    <name evidence="2" type="ORF">KT71_13140</name>
</gene>
<evidence type="ECO:0000313" key="3">
    <source>
        <dbReference type="Proteomes" id="UP000019205"/>
    </source>
</evidence>
<feature type="transmembrane region" description="Helical" evidence="1">
    <location>
        <begin position="12"/>
        <end position="29"/>
    </location>
</feature>
<keyword evidence="3" id="KW-1185">Reference proteome</keyword>
<reference evidence="2 3" key="1">
    <citation type="journal article" date="2007" name="Proc. Natl. Acad. Sci. U.S.A.">
        <title>Characterization of a marine gammaproteobacterium capable of aerobic anoxygenic photosynthesis.</title>
        <authorList>
            <person name="Fuchs B.M."/>
            <person name="Spring S."/>
            <person name="Teeling H."/>
            <person name="Quast C."/>
            <person name="Wulf J."/>
            <person name="Schattenhofer M."/>
            <person name="Yan S."/>
            <person name="Ferriera S."/>
            <person name="Johnson J."/>
            <person name="Glockner F.O."/>
            <person name="Amann R."/>
        </authorList>
    </citation>
    <scope>NUCLEOTIDE SEQUENCE [LARGE SCALE GENOMIC DNA]</scope>
    <source>
        <strain evidence="2">KT71</strain>
    </source>
</reference>
<evidence type="ECO:0000256" key="1">
    <source>
        <dbReference type="SAM" id="Phobius"/>
    </source>
</evidence>
<dbReference type="Proteomes" id="UP000019205">
    <property type="component" value="Chromosome"/>
</dbReference>
<dbReference type="RefSeq" id="WP_008295062.1">
    <property type="nucleotide sequence ID" value="NZ_CM002299.1"/>
</dbReference>
<keyword evidence="1" id="KW-0472">Membrane</keyword>
<dbReference type="AlphaFoldDB" id="A4ACA5"/>
<keyword evidence="1" id="KW-0812">Transmembrane</keyword>
<dbReference type="EMBL" id="AAOA02000001">
    <property type="protein sequence ID" value="EAQ96333.1"/>
    <property type="molecule type" value="Genomic_DNA"/>
</dbReference>
<name>A4ACA5_9GAMM</name>
<dbReference type="OrthoDB" id="9957307at2"/>
<dbReference type="HOGENOM" id="CLU_1728262_0_0_6"/>
<reference evidence="2 3" key="2">
    <citation type="journal article" date="2009" name="PLoS ONE">
        <title>The photosynthetic apparatus and its regulation in the aerobic gammaproteobacterium Congregibacter litoralis gen. nov., sp. nov.</title>
        <authorList>
            <person name="Spring S."/>
            <person name="Lunsdorf H."/>
            <person name="Fuchs B.M."/>
            <person name="Tindall B.J."/>
        </authorList>
    </citation>
    <scope>NUCLEOTIDE SEQUENCE [LARGE SCALE GENOMIC DNA]</scope>
    <source>
        <strain evidence="2">KT71</strain>
    </source>
</reference>
<protein>
    <submittedName>
        <fullName evidence="2">Uncharacterized protein</fullName>
    </submittedName>
</protein>
<evidence type="ECO:0000313" key="2">
    <source>
        <dbReference type="EMBL" id="EAQ96333.1"/>
    </source>
</evidence>
<accession>A4ACA5</accession>
<sequence length="151" mass="17303">MKYTELNDFIQTIATVGAIIGLLAVGYELRQGHRIALASQYQARAEATQELFLTMMESGIVPDPLKSSVDNEAKAQRVNLWLWLWTQYDNHFYQHEAGFLDEEAWVAQVSNIRELYGLCEGRFVYDWRKAGLRSSFIAFIESSDDPCEISD</sequence>